<dbReference type="AlphaFoldDB" id="A0AA40AG43"/>
<feature type="transmembrane region" description="Helical" evidence="2">
    <location>
        <begin position="194"/>
        <end position="216"/>
    </location>
</feature>
<keyword evidence="5" id="KW-1185">Reference proteome</keyword>
<gene>
    <name evidence="4" type="ORF">B0H67DRAFT_553733</name>
</gene>
<feature type="region of interest" description="Disordered" evidence="1">
    <location>
        <begin position="430"/>
        <end position="450"/>
    </location>
</feature>
<keyword evidence="2" id="KW-0472">Membrane</keyword>
<dbReference type="Pfam" id="PF20684">
    <property type="entry name" value="Fung_rhodopsin"/>
    <property type="match status" value="1"/>
</dbReference>
<evidence type="ECO:0000256" key="2">
    <source>
        <dbReference type="SAM" id="Phobius"/>
    </source>
</evidence>
<protein>
    <recommendedName>
        <fullName evidence="3">Rhodopsin domain-containing protein</fullName>
    </recommendedName>
</protein>
<feature type="transmembrane region" description="Helical" evidence="2">
    <location>
        <begin position="228"/>
        <end position="249"/>
    </location>
</feature>
<dbReference type="InterPro" id="IPR049326">
    <property type="entry name" value="Rhodopsin_dom_fungi"/>
</dbReference>
<evidence type="ECO:0000313" key="4">
    <source>
        <dbReference type="EMBL" id="KAK0715148.1"/>
    </source>
</evidence>
<name>A0AA40AG43_9PEZI</name>
<accession>A0AA40AG43</accession>
<organism evidence="4 5">
    <name type="scientific">Lasiosphaeris hirsuta</name>
    <dbReference type="NCBI Taxonomy" id="260670"/>
    <lineage>
        <taxon>Eukaryota</taxon>
        <taxon>Fungi</taxon>
        <taxon>Dikarya</taxon>
        <taxon>Ascomycota</taxon>
        <taxon>Pezizomycotina</taxon>
        <taxon>Sordariomycetes</taxon>
        <taxon>Sordariomycetidae</taxon>
        <taxon>Sordariales</taxon>
        <taxon>Lasiosphaeriaceae</taxon>
        <taxon>Lasiosphaeris</taxon>
    </lineage>
</organism>
<dbReference type="EMBL" id="JAUKUA010000004">
    <property type="protein sequence ID" value="KAK0715148.1"/>
    <property type="molecule type" value="Genomic_DNA"/>
</dbReference>
<feature type="region of interest" description="Disordered" evidence="1">
    <location>
        <begin position="1"/>
        <end position="21"/>
    </location>
</feature>
<dbReference type="PANTHER" id="PTHR39614:SF2">
    <property type="entry name" value="INTEGRAL MEMBRANE PROTEIN"/>
    <property type="match status" value="1"/>
</dbReference>
<evidence type="ECO:0000313" key="5">
    <source>
        <dbReference type="Proteomes" id="UP001172102"/>
    </source>
</evidence>
<comment type="caution">
    <text evidence="4">The sequence shown here is derived from an EMBL/GenBank/DDBJ whole genome shotgun (WGS) entry which is preliminary data.</text>
</comment>
<feature type="compositionally biased region" description="Low complexity" evidence="1">
    <location>
        <begin position="319"/>
        <end position="336"/>
    </location>
</feature>
<feature type="transmembrane region" description="Helical" evidence="2">
    <location>
        <begin position="122"/>
        <end position="140"/>
    </location>
</feature>
<keyword evidence="2" id="KW-1133">Transmembrane helix</keyword>
<proteinExistence type="predicted"/>
<feature type="compositionally biased region" description="Basic and acidic residues" evidence="1">
    <location>
        <begin position="337"/>
        <end position="363"/>
    </location>
</feature>
<feature type="transmembrane region" description="Helical" evidence="2">
    <location>
        <begin position="38"/>
        <end position="61"/>
    </location>
</feature>
<feature type="region of interest" description="Disordered" evidence="1">
    <location>
        <begin position="297"/>
        <end position="386"/>
    </location>
</feature>
<dbReference type="Proteomes" id="UP001172102">
    <property type="component" value="Unassembled WGS sequence"/>
</dbReference>
<feature type="transmembrane region" description="Helical" evidence="2">
    <location>
        <begin position="73"/>
        <end position="94"/>
    </location>
</feature>
<keyword evidence="2" id="KW-0812">Transmembrane</keyword>
<dbReference type="PANTHER" id="PTHR39614">
    <property type="entry name" value="INTEGRAL MEMBRANE PROTEIN"/>
    <property type="match status" value="1"/>
</dbReference>
<feature type="domain" description="Rhodopsin" evidence="3">
    <location>
        <begin position="57"/>
        <end position="291"/>
    </location>
</feature>
<feature type="compositionally biased region" description="Polar residues" evidence="1">
    <location>
        <begin position="1"/>
        <end position="17"/>
    </location>
</feature>
<feature type="transmembrane region" description="Helical" evidence="2">
    <location>
        <begin position="152"/>
        <end position="182"/>
    </location>
</feature>
<sequence length="450" mass="48576">MSESSSDPGSATPTGSESAVLPGQSAPLAVLTATDQSGVIIIGATLALIFAVISMLIRLYVRLEFRHSFARDDFASAGSLALFIIQSSLVFTQVSQGLGKTMKDVTPEGLIALQKDGFVADIIYLLALWLTKISIVYLFIRLSPDRNHIRAAYLCLAAATLFLVVTVFTTCLRCNLAAPWLFVGEQCPGLLARWQATAAFDITTEVGLFAVAVYMTQGLQLDRSKKSVVLFAFGLRLLVIIPTIIRLTYLSLAFSSSDPTLDSVLATICTQTQLSYAIIATTTPCLRPFMSALNTHYGGPTEPKTPQGSKISRTGGGYKSAKSSKLSSQVAKASQKSKSDKEYTLNDLSPRTDHKRDRADSESRGTQTVVGSESDPEMGTAHTKGIAVTTPATRWDRADYRVAVVSRNLSGDARSTQSNDSQRMIISKNTEWQVEYQGDDTGRSQASAHS</sequence>
<reference evidence="4" key="1">
    <citation type="submission" date="2023-06" db="EMBL/GenBank/DDBJ databases">
        <title>Genome-scale phylogeny and comparative genomics of the fungal order Sordariales.</title>
        <authorList>
            <consortium name="Lawrence Berkeley National Laboratory"/>
            <person name="Hensen N."/>
            <person name="Bonometti L."/>
            <person name="Westerberg I."/>
            <person name="Brannstrom I.O."/>
            <person name="Guillou S."/>
            <person name="Cros-Aarteil S."/>
            <person name="Calhoun S."/>
            <person name="Haridas S."/>
            <person name="Kuo A."/>
            <person name="Mondo S."/>
            <person name="Pangilinan J."/>
            <person name="Riley R."/>
            <person name="Labutti K."/>
            <person name="Andreopoulos B."/>
            <person name="Lipzen A."/>
            <person name="Chen C."/>
            <person name="Yanf M."/>
            <person name="Daum C."/>
            <person name="Ng V."/>
            <person name="Clum A."/>
            <person name="Steindorff A."/>
            <person name="Ohm R."/>
            <person name="Martin F."/>
            <person name="Silar P."/>
            <person name="Natvig D."/>
            <person name="Lalanne C."/>
            <person name="Gautier V."/>
            <person name="Ament-Velasquez S.L."/>
            <person name="Kruys A."/>
            <person name="Hutchinson M.I."/>
            <person name="Powell A.J."/>
            <person name="Barry K."/>
            <person name="Miller A.N."/>
            <person name="Grigoriev I.V."/>
            <person name="Debuchy R."/>
            <person name="Gladieux P."/>
            <person name="Thoren M.H."/>
            <person name="Johannesson H."/>
        </authorList>
    </citation>
    <scope>NUCLEOTIDE SEQUENCE</scope>
    <source>
        <strain evidence="4">SMH4607-1</strain>
    </source>
</reference>
<evidence type="ECO:0000256" key="1">
    <source>
        <dbReference type="SAM" id="MobiDB-lite"/>
    </source>
</evidence>
<evidence type="ECO:0000259" key="3">
    <source>
        <dbReference type="Pfam" id="PF20684"/>
    </source>
</evidence>